<evidence type="ECO:0000256" key="14">
    <source>
        <dbReference type="ARBA" id="ARBA00023157"/>
    </source>
</evidence>
<dbReference type="EMBL" id="BPVZ01000089">
    <property type="protein sequence ID" value="GKV30860.1"/>
    <property type="molecule type" value="Genomic_DNA"/>
</dbReference>
<dbReference type="PROSITE" id="PS50011">
    <property type="entry name" value="PROTEIN_KINASE_DOM"/>
    <property type="match status" value="1"/>
</dbReference>
<keyword evidence="4" id="KW-0723">Serine/threonine-protein kinase</keyword>
<dbReference type="Proteomes" id="UP001054252">
    <property type="component" value="Unassembled WGS sequence"/>
</dbReference>
<evidence type="ECO:0000256" key="20">
    <source>
        <dbReference type="SAM" id="Phobius"/>
    </source>
</evidence>
<evidence type="ECO:0000259" key="22">
    <source>
        <dbReference type="PROSITE" id="PS50948"/>
    </source>
</evidence>
<dbReference type="PANTHER" id="PTHR27002:SF1111">
    <property type="entry name" value="NON-SPECIFIC SERINE_THREONINE PROTEIN KINASE"/>
    <property type="match status" value="1"/>
</dbReference>
<comment type="catalytic activity">
    <reaction evidence="18">
        <text>L-seryl-[protein] + ATP = O-phospho-L-seryl-[protein] + ADP + H(+)</text>
        <dbReference type="Rhea" id="RHEA:17989"/>
        <dbReference type="Rhea" id="RHEA-COMP:9863"/>
        <dbReference type="Rhea" id="RHEA-COMP:11604"/>
        <dbReference type="ChEBI" id="CHEBI:15378"/>
        <dbReference type="ChEBI" id="CHEBI:29999"/>
        <dbReference type="ChEBI" id="CHEBI:30616"/>
        <dbReference type="ChEBI" id="CHEBI:83421"/>
        <dbReference type="ChEBI" id="CHEBI:456216"/>
        <dbReference type="EC" id="2.7.11.1"/>
    </reaction>
</comment>
<keyword evidence="24" id="KW-1185">Reference proteome</keyword>
<keyword evidence="11" id="KW-0067">ATP-binding</keyword>
<dbReference type="InterPro" id="IPR011009">
    <property type="entry name" value="Kinase-like_dom_sf"/>
</dbReference>
<keyword evidence="8" id="KW-0430">Lectin</keyword>
<evidence type="ECO:0000256" key="16">
    <source>
        <dbReference type="ARBA" id="ARBA00023180"/>
    </source>
</evidence>
<name>A0AAV5L168_9ROSI</name>
<evidence type="ECO:0000256" key="3">
    <source>
        <dbReference type="ARBA" id="ARBA00022475"/>
    </source>
</evidence>
<evidence type="ECO:0000256" key="17">
    <source>
        <dbReference type="ARBA" id="ARBA00047899"/>
    </source>
</evidence>
<evidence type="ECO:0000256" key="9">
    <source>
        <dbReference type="ARBA" id="ARBA00022741"/>
    </source>
</evidence>
<evidence type="ECO:0000256" key="15">
    <source>
        <dbReference type="ARBA" id="ARBA00023170"/>
    </source>
</evidence>
<evidence type="ECO:0000256" key="18">
    <source>
        <dbReference type="ARBA" id="ARBA00048679"/>
    </source>
</evidence>
<evidence type="ECO:0000256" key="11">
    <source>
        <dbReference type="ARBA" id="ARBA00022840"/>
    </source>
</evidence>
<keyword evidence="16" id="KW-0325">Glycoprotein</keyword>
<dbReference type="GO" id="GO:0005524">
    <property type="term" value="F:ATP binding"/>
    <property type="evidence" value="ECO:0007669"/>
    <property type="project" value="UniProtKB-KW"/>
</dbReference>
<dbReference type="PROSITE" id="PS50948">
    <property type="entry name" value="PAN"/>
    <property type="match status" value="1"/>
</dbReference>
<evidence type="ECO:0000313" key="23">
    <source>
        <dbReference type="EMBL" id="GKV30860.1"/>
    </source>
</evidence>
<feature type="region of interest" description="Disordered" evidence="19">
    <location>
        <begin position="575"/>
        <end position="594"/>
    </location>
</feature>
<dbReference type="GO" id="GO:0005886">
    <property type="term" value="C:plasma membrane"/>
    <property type="evidence" value="ECO:0007669"/>
    <property type="project" value="UniProtKB-SubCell"/>
</dbReference>
<dbReference type="PANTHER" id="PTHR27002">
    <property type="entry name" value="RECEPTOR-LIKE SERINE/THREONINE-PROTEIN KINASE SD1-8"/>
    <property type="match status" value="1"/>
</dbReference>
<evidence type="ECO:0000256" key="12">
    <source>
        <dbReference type="ARBA" id="ARBA00022989"/>
    </source>
</evidence>
<dbReference type="InterPro" id="IPR000719">
    <property type="entry name" value="Prot_kinase_dom"/>
</dbReference>
<keyword evidence="14" id="KW-1015">Disulfide bond</keyword>
<comment type="catalytic activity">
    <reaction evidence="17">
        <text>L-threonyl-[protein] + ATP = O-phospho-L-threonyl-[protein] + ADP + H(+)</text>
        <dbReference type="Rhea" id="RHEA:46608"/>
        <dbReference type="Rhea" id="RHEA-COMP:11060"/>
        <dbReference type="Rhea" id="RHEA-COMP:11605"/>
        <dbReference type="ChEBI" id="CHEBI:15378"/>
        <dbReference type="ChEBI" id="CHEBI:30013"/>
        <dbReference type="ChEBI" id="CHEBI:30616"/>
        <dbReference type="ChEBI" id="CHEBI:61977"/>
        <dbReference type="ChEBI" id="CHEBI:456216"/>
        <dbReference type="EC" id="2.7.11.1"/>
    </reaction>
</comment>
<dbReference type="AlphaFoldDB" id="A0AAV5L168"/>
<evidence type="ECO:0000256" key="7">
    <source>
        <dbReference type="ARBA" id="ARBA00022729"/>
    </source>
</evidence>
<sequence>MRMLERVYARLGGTVEIRNYSGGCRRKEPEGCGKNDYFVKISLAKVWHPDDLYQANSEQECREECKTKCCNAYLFQPIQGRLAESSTCWTWSRDIALKDLKISNTEGVGRDLWVRVADNTAPSGKCDTQNTSCIQPEHTCNNLLEDCKQWPNSICDLNAGRDGEGRCVCISSFHWVSKACVPGEENPPKQEPQHSKPLLFIIILSNTAGIVLLLVGFGCLWRRMAIGKGQRNSIFQNQESDHGVKELLGLDGFPEDRTKSIDVPFFSFEMIVAATDDFSVSNKLGQGGFGPVYKGKFPGGKEIAVKRLSRSSGQGLEEFKNEVLLIAKLQHRNLVRLLGYCMKGDEKMLIYEYMSNKSLDAIIFDPDKGQLLNWEMRYNIMVGVARGLLYLHQDSRLRIIHRDLKTSNILLDEEMNPKISDFGTARIFGGKQIEANTARVAGTYGYMSPEYAIEGLFSIKSDVFSFGVVVLEIISGKRNALFYHNEQAQTLLGYAWKLWYEDTGLDMMDPSLHKDYNEGQALKCIQIALLCVQDDAADRPTMTEVVSMLSSENVVVPNPRQPIFVSKRFSETLASSSNQGTQSNNELTFTSEGR</sequence>
<dbReference type="CDD" id="cd14066">
    <property type="entry name" value="STKc_IRAK"/>
    <property type="match status" value="1"/>
</dbReference>
<evidence type="ECO:0000256" key="4">
    <source>
        <dbReference type="ARBA" id="ARBA00022527"/>
    </source>
</evidence>
<keyword evidence="6 20" id="KW-0812">Transmembrane</keyword>
<dbReference type="InterPro" id="IPR008271">
    <property type="entry name" value="Ser/Thr_kinase_AS"/>
</dbReference>
<keyword evidence="3" id="KW-1003">Cell membrane</keyword>
<keyword evidence="15" id="KW-0675">Receptor</keyword>
<feature type="domain" description="Apple" evidence="22">
    <location>
        <begin position="32"/>
        <end position="117"/>
    </location>
</feature>
<organism evidence="23 24">
    <name type="scientific">Rubroshorea leprosula</name>
    <dbReference type="NCBI Taxonomy" id="152421"/>
    <lineage>
        <taxon>Eukaryota</taxon>
        <taxon>Viridiplantae</taxon>
        <taxon>Streptophyta</taxon>
        <taxon>Embryophyta</taxon>
        <taxon>Tracheophyta</taxon>
        <taxon>Spermatophyta</taxon>
        <taxon>Magnoliopsida</taxon>
        <taxon>eudicotyledons</taxon>
        <taxon>Gunneridae</taxon>
        <taxon>Pentapetalae</taxon>
        <taxon>rosids</taxon>
        <taxon>malvids</taxon>
        <taxon>Malvales</taxon>
        <taxon>Dipterocarpaceae</taxon>
        <taxon>Rubroshorea</taxon>
    </lineage>
</organism>
<gene>
    <name evidence="23" type="ORF">SLEP1_g39632</name>
</gene>
<evidence type="ECO:0000256" key="1">
    <source>
        <dbReference type="ARBA" id="ARBA00004251"/>
    </source>
</evidence>
<evidence type="ECO:0000256" key="10">
    <source>
        <dbReference type="ARBA" id="ARBA00022777"/>
    </source>
</evidence>
<comment type="caution">
    <text evidence="23">The sequence shown here is derived from an EMBL/GenBank/DDBJ whole genome shotgun (WGS) entry which is preliminary data.</text>
</comment>
<evidence type="ECO:0000256" key="8">
    <source>
        <dbReference type="ARBA" id="ARBA00022734"/>
    </source>
</evidence>
<dbReference type="GO" id="GO:0030246">
    <property type="term" value="F:carbohydrate binding"/>
    <property type="evidence" value="ECO:0007669"/>
    <property type="project" value="UniProtKB-KW"/>
</dbReference>
<keyword evidence="9" id="KW-0547">Nucleotide-binding</keyword>
<protein>
    <recommendedName>
        <fullName evidence="2">non-specific serine/threonine protein kinase</fullName>
        <ecNumber evidence="2">2.7.11.1</ecNumber>
    </recommendedName>
</protein>
<evidence type="ECO:0000259" key="21">
    <source>
        <dbReference type="PROSITE" id="PS50011"/>
    </source>
</evidence>
<keyword evidence="13 20" id="KW-0472">Membrane</keyword>
<keyword evidence="12 20" id="KW-1133">Transmembrane helix</keyword>
<feature type="transmembrane region" description="Helical" evidence="20">
    <location>
        <begin position="198"/>
        <end position="221"/>
    </location>
</feature>
<keyword evidence="7" id="KW-0732">Signal</keyword>
<comment type="subcellular location">
    <subcellularLocation>
        <location evidence="1">Cell membrane</location>
        <topology evidence="1">Single-pass type I membrane protein</topology>
    </subcellularLocation>
</comment>
<reference evidence="23 24" key="1">
    <citation type="journal article" date="2021" name="Commun. Biol.">
        <title>The genome of Shorea leprosula (Dipterocarpaceae) highlights the ecological relevance of drought in aseasonal tropical rainforests.</title>
        <authorList>
            <person name="Ng K.K.S."/>
            <person name="Kobayashi M.J."/>
            <person name="Fawcett J.A."/>
            <person name="Hatakeyama M."/>
            <person name="Paape T."/>
            <person name="Ng C.H."/>
            <person name="Ang C.C."/>
            <person name="Tnah L.H."/>
            <person name="Lee C.T."/>
            <person name="Nishiyama T."/>
            <person name="Sese J."/>
            <person name="O'Brien M.J."/>
            <person name="Copetti D."/>
            <person name="Mohd Noor M.I."/>
            <person name="Ong R.C."/>
            <person name="Putra M."/>
            <person name="Sireger I.Z."/>
            <person name="Indrioko S."/>
            <person name="Kosugi Y."/>
            <person name="Izuno A."/>
            <person name="Isagi Y."/>
            <person name="Lee S.L."/>
            <person name="Shimizu K.K."/>
        </authorList>
    </citation>
    <scope>NUCLEOTIDE SEQUENCE [LARGE SCALE GENOMIC DNA]</scope>
    <source>
        <strain evidence="23">214</strain>
    </source>
</reference>
<keyword evidence="10" id="KW-0418">Kinase</keyword>
<dbReference type="EC" id="2.7.11.1" evidence="2"/>
<feature type="domain" description="Protein kinase" evidence="21">
    <location>
        <begin position="278"/>
        <end position="564"/>
    </location>
</feature>
<dbReference type="Pfam" id="PF00069">
    <property type="entry name" value="Pkinase"/>
    <property type="match status" value="1"/>
</dbReference>
<accession>A0AAV5L168</accession>
<evidence type="ECO:0000256" key="19">
    <source>
        <dbReference type="SAM" id="MobiDB-lite"/>
    </source>
</evidence>
<dbReference type="Gene3D" id="3.30.200.20">
    <property type="entry name" value="Phosphorylase Kinase, domain 1"/>
    <property type="match status" value="1"/>
</dbReference>
<dbReference type="SUPFAM" id="SSF56112">
    <property type="entry name" value="Protein kinase-like (PK-like)"/>
    <property type="match status" value="1"/>
</dbReference>
<dbReference type="Gene3D" id="1.10.510.10">
    <property type="entry name" value="Transferase(Phosphotransferase) domain 1"/>
    <property type="match status" value="1"/>
</dbReference>
<evidence type="ECO:0000256" key="13">
    <source>
        <dbReference type="ARBA" id="ARBA00023136"/>
    </source>
</evidence>
<evidence type="ECO:0000256" key="5">
    <source>
        <dbReference type="ARBA" id="ARBA00022679"/>
    </source>
</evidence>
<dbReference type="GO" id="GO:0004674">
    <property type="term" value="F:protein serine/threonine kinase activity"/>
    <property type="evidence" value="ECO:0007669"/>
    <property type="project" value="UniProtKB-KW"/>
</dbReference>
<dbReference type="Pfam" id="PF08276">
    <property type="entry name" value="PAN_2"/>
    <property type="match status" value="1"/>
</dbReference>
<evidence type="ECO:0000256" key="2">
    <source>
        <dbReference type="ARBA" id="ARBA00012513"/>
    </source>
</evidence>
<evidence type="ECO:0000313" key="24">
    <source>
        <dbReference type="Proteomes" id="UP001054252"/>
    </source>
</evidence>
<keyword evidence="5" id="KW-0808">Transferase</keyword>
<evidence type="ECO:0000256" key="6">
    <source>
        <dbReference type="ARBA" id="ARBA00022692"/>
    </source>
</evidence>
<dbReference type="InterPro" id="IPR003609">
    <property type="entry name" value="Pan_app"/>
</dbReference>
<dbReference type="FunFam" id="1.10.510.10:FF:000060">
    <property type="entry name" value="G-type lectin S-receptor-like serine/threonine-protein kinase"/>
    <property type="match status" value="1"/>
</dbReference>
<dbReference type="PROSITE" id="PS00108">
    <property type="entry name" value="PROTEIN_KINASE_ST"/>
    <property type="match status" value="1"/>
</dbReference>
<dbReference type="FunFam" id="3.30.200.20:FF:000330">
    <property type="entry name" value="G-type lectin S-receptor-like serine/threonine-protein kinase At4g03230"/>
    <property type="match status" value="1"/>
</dbReference>
<dbReference type="SMART" id="SM00220">
    <property type="entry name" value="S_TKc"/>
    <property type="match status" value="1"/>
</dbReference>
<proteinExistence type="predicted"/>